<protein>
    <recommendedName>
        <fullName evidence="2">SHSP domain-containing protein</fullName>
    </recommendedName>
</protein>
<comment type="similarity">
    <text evidence="1">Belongs to the small heat shock protein (HSP20) family.</text>
</comment>
<dbReference type="RefSeq" id="WP_094263660.1">
    <property type="nucleotide sequence ID" value="NZ_NOWF01000003.1"/>
</dbReference>
<dbReference type="AlphaFoldDB" id="A0A235B9U5"/>
<name>A0A235B9U5_9BACL</name>
<organism evidence="3 4">
    <name type="scientific">Paludifilum halophilum</name>
    <dbReference type="NCBI Taxonomy" id="1642702"/>
    <lineage>
        <taxon>Bacteria</taxon>
        <taxon>Bacillati</taxon>
        <taxon>Bacillota</taxon>
        <taxon>Bacilli</taxon>
        <taxon>Bacillales</taxon>
        <taxon>Thermoactinomycetaceae</taxon>
        <taxon>Paludifilum</taxon>
    </lineage>
</organism>
<dbReference type="PROSITE" id="PS01031">
    <property type="entry name" value="SHSP"/>
    <property type="match status" value="1"/>
</dbReference>
<evidence type="ECO:0000256" key="1">
    <source>
        <dbReference type="PROSITE-ProRule" id="PRU00285"/>
    </source>
</evidence>
<dbReference type="Gene3D" id="2.60.40.790">
    <property type="match status" value="1"/>
</dbReference>
<dbReference type="EMBL" id="NOWF01000003">
    <property type="protein sequence ID" value="OYD08355.1"/>
    <property type="molecule type" value="Genomic_DNA"/>
</dbReference>
<sequence>MSKGGSRYGPLLPEGFDDWLQNDRIQSDYYQTDREVVVKVEIPGLSPLHFHDIDVNVKENILMLRGQTQEKNANQQSFFTWALLLSARVDPAGMDTRLDQKDHVLTIVLPKV</sequence>
<dbReference type="Proteomes" id="UP000215459">
    <property type="component" value="Unassembled WGS sequence"/>
</dbReference>
<dbReference type="InterPro" id="IPR008978">
    <property type="entry name" value="HSP20-like_chaperone"/>
</dbReference>
<feature type="domain" description="SHSP" evidence="2">
    <location>
        <begin position="18"/>
        <end position="112"/>
    </location>
</feature>
<keyword evidence="4" id="KW-1185">Reference proteome</keyword>
<comment type="caution">
    <text evidence="3">The sequence shown here is derived from an EMBL/GenBank/DDBJ whole genome shotgun (WGS) entry which is preliminary data.</text>
</comment>
<evidence type="ECO:0000259" key="2">
    <source>
        <dbReference type="PROSITE" id="PS01031"/>
    </source>
</evidence>
<dbReference type="CDD" id="cd00298">
    <property type="entry name" value="ACD_sHsps_p23-like"/>
    <property type="match status" value="1"/>
</dbReference>
<accession>A0A235B9U5</accession>
<dbReference type="SUPFAM" id="SSF49764">
    <property type="entry name" value="HSP20-like chaperones"/>
    <property type="match status" value="1"/>
</dbReference>
<evidence type="ECO:0000313" key="4">
    <source>
        <dbReference type="Proteomes" id="UP000215459"/>
    </source>
</evidence>
<evidence type="ECO:0000313" key="3">
    <source>
        <dbReference type="EMBL" id="OYD08355.1"/>
    </source>
</evidence>
<reference evidence="3 4" key="1">
    <citation type="submission" date="2017-07" db="EMBL/GenBank/DDBJ databases">
        <title>The genome sequence of Paludifilum halophilum highlights mechanisms for microbial adaptation to high salt environemnts.</title>
        <authorList>
            <person name="Belbahri L."/>
        </authorList>
    </citation>
    <scope>NUCLEOTIDE SEQUENCE [LARGE SCALE GENOMIC DNA]</scope>
    <source>
        <strain evidence="3 4">DSM 102817</strain>
    </source>
</reference>
<proteinExistence type="inferred from homology"/>
<dbReference type="InterPro" id="IPR002068">
    <property type="entry name" value="A-crystallin/Hsp20_dom"/>
</dbReference>
<gene>
    <name evidence="3" type="ORF">CHM34_05795</name>
</gene>